<dbReference type="PROSITE" id="PS51257">
    <property type="entry name" value="PROKAR_LIPOPROTEIN"/>
    <property type="match status" value="1"/>
</dbReference>
<proteinExistence type="predicted"/>
<keyword evidence="3" id="KW-1185">Reference proteome</keyword>
<feature type="region of interest" description="Disordered" evidence="1">
    <location>
        <begin position="25"/>
        <end position="50"/>
    </location>
</feature>
<dbReference type="Proteomes" id="UP001139559">
    <property type="component" value="Unassembled WGS sequence"/>
</dbReference>
<dbReference type="RefSeq" id="WP_248008703.1">
    <property type="nucleotide sequence ID" value="NZ_JAJHVV010000005.1"/>
</dbReference>
<evidence type="ECO:0008006" key="4">
    <source>
        <dbReference type="Google" id="ProtNLM"/>
    </source>
</evidence>
<dbReference type="EMBL" id="JAJHVV010000005">
    <property type="protein sequence ID" value="MCK6263626.1"/>
    <property type="molecule type" value="Genomic_DNA"/>
</dbReference>
<protein>
    <recommendedName>
        <fullName evidence="4">Lipoprotein</fullName>
    </recommendedName>
</protein>
<sequence length="165" mass="17431">MNTKWIILIITSFLCACGGGGGGSDSSSGSGSGSVDSPSATIVATDDSNAPENATVAQRTMSDLNVPEGFSYNPVMGHQFDVDISSYTTERAYISIYGAYATNQDGSYTPNFNSRITSSTLDDGTASLDFCISDSQSMVLAEVWFYDGSDPIQVVIPASQNQWTL</sequence>
<accession>A0A9X1XIX6</accession>
<feature type="compositionally biased region" description="Low complexity" evidence="1">
    <location>
        <begin position="25"/>
        <end position="39"/>
    </location>
</feature>
<evidence type="ECO:0000313" key="3">
    <source>
        <dbReference type="Proteomes" id="UP001139559"/>
    </source>
</evidence>
<comment type="caution">
    <text evidence="2">The sequence shown here is derived from an EMBL/GenBank/DDBJ whole genome shotgun (WGS) entry which is preliminary data.</text>
</comment>
<organism evidence="2 3">
    <name type="scientific">Vibrio amylolyticus</name>
    <dbReference type="NCBI Taxonomy" id="2847292"/>
    <lineage>
        <taxon>Bacteria</taxon>
        <taxon>Pseudomonadati</taxon>
        <taxon>Pseudomonadota</taxon>
        <taxon>Gammaproteobacteria</taxon>
        <taxon>Vibrionales</taxon>
        <taxon>Vibrionaceae</taxon>
        <taxon>Vibrio</taxon>
    </lineage>
</organism>
<feature type="compositionally biased region" description="Polar residues" evidence="1">
    <location>
        <begin position="40"/>
        <end position="50"/>
    </location>
</feature>
<evidence type="ECO:0000313" key="2">
    <source>
        <dbReference type="EMBL" id="MCK6263626.1"/>
    </source>
</evidence>
<gene>
    <name evidence="2" type="ORF">KP803_10115</name>
</gene>
<evidence type="ECO:0000256" key="1">
    <source>
        <dbReference type="SAM" id="MobiDB-lite"/>
    </source>
</evidence>
<reference evidence="2" key="1">
    <citation type="submission" date="2021-11" db="EMBL/GenBank/DDBJ databases">
        <title>Vibrio ZSDE26 sp. nov. and Vibrio ZSDZ34 sp. nov., isolated from coastal seawater in Qingdao.</title>
        <authorList>
            <person name="Zhang P."/>
        </authorList>
    </citation>
    <scope>NUCLEOTIDE SEQUENCE</scope>
    <source>
        <strain evidence="2">ZSDE26</strain>
    </source>
</reference>
<dbReference type="AlphaFoldDB" id="A0A9X1XIX6"/>
<name>A0A9X1XIX6_9VIBR</name>